<keyword evidence="5 7" id="KW-1133">Transmembrane helix</keyword>
<dbReference type="Gene3D" id="3.40.50.300">
    <property type="entry name" value="P-loop containing nucleotide triphosphate hydrolases"/>
    <property type="match status" value="1"/>
</dbReference>
<dbReference type="AlphaFoldDB" id="A0AA37WYF5"/>
<dbReference type="PANTHER" id="PTHR43394">
    <property type="entry name" value="ATP-DEPENDENT PERMEASE MDL1, MITOCHONDRIAL"/>
    <property type="match status" value="1"/>
</dbReference>
<dbReference type="Proteomes" id="UP001157439">
    <property type="component" value="Unassembled WGS sequence"/>
</dbReference>
<keyword evidence="3" id="KW-0547">Nucleotide-binding</keyword>
<dbReference type="Gene3D" id="1.20.1560.10">
    <property type="entry name" value="ABC transporter type 1, transmembrane domain"/>
    <property type="match status" value="1"/>
</dbReference>
<dbReference type="InterPro" id="IPR003593">
    <property type="entry name" value="AAA+_ATPase"/>
</dbReference>
<dbReference type="PROSITE" id="PS50929">
    <property type="entry name" value="ABC_TM1F"/>
    <property type="match status" value="1"/>
</dbReference>
<proteinExistence type="predicted"/>
<evidence type="ECO:0000259" key="9">
    <source>
        <dbReference type="PROSITE" id="PS50929"/>
    </source>
</evidence>
<dbReference type="PROSITE" id="PS00211">
    <property type="entry name" value="ABC_TRANSPORTER_1"/>
    <property type="match status" value="1"/>
</dbReference>
<keyword evidence="4" id="KW-0067">ATP-binding</keyword>
<comment type="caution">
    <text evidence="10">The sequence shown here is derived from an EMBL/GenBank/DDBJ whole genome shotgun (WGS) entry which is preliminary data.</text>
</comment>
<feature type="transmembrane region" description="Helical" evidence="7">
    <location>
        <begin position="12"/>
        <end position="35"/>
    </location>
</feature>
<feature type="transmembrane region" description="Helical" evidence="7">
    <location>
        <begin position="47"/>
        <end position="67"/>
    </location>
</feature>
<organism evidence="10 11">
    <name type="scientific">Paraferrimonas haliotis</name>
    <dbReference type="NCBI Taxonomy" id="2013866"/>
    <lineage>
        <taxon>Bacteria</taxon>
        <taxon>Pseudomonadati</taxon>
        <taxon>Pseudomonadota</taxon>
        <taxon>Gammaproteobacteria</taxon>
        <taxon>Alteromonadales</taxon>
        <taxon>Ferrimonadaceae</taxon>
        <taxon>Paraferrimonas</taxon>
    </lineage>
</organism>
<accession>A0AA37WYF5</accession>
<evidence type="ECO:0000256" key="5">
    <source>
        <dbReference type="ARBA" id="ARBA00022989"/>
    </source>
</evidence>
<dbReference type="InterPro" id="IPR017871">
    <property type="entry name" value="ABC_transporter-like_CS"/>
</dbReference>
<dbReference type="InterPro" id="IPR011527">
    <property type="entry name" value="ABC1_TM_dom"/>
</dbReference>
<dbReference type="EMBL" id="BSPO01000002">
    <property type="protein sequence ID" value="GLS83016.1"/>
    <property type="molecule type" value="Genomic_DNA"/>
</dbReference>
<evidence type="ECO:0000256" key="4">
    <source>
        <dbReference type="ARBA" id="ARBA00022840"/>
    </source>
</evidence>
<evidence type="ECO:0000256" key="7">
    <source>
        <dbReference type="SAM" id="Phobius"/>
    </source>
</evidence>
<dbReference type="GO" id="GO:0005886">
    <property type="term" value="C:plasma membrane"/>
    <property type="evidence" value="ECO:0007669"/>
    <property type="project" value="UniProtKB-SubCell"/>
</dbReference>
<evidence type="ECO:0000259" key="8">
    <source>
        <dbReference type="PROSITE" id="PS50893"/>
    </source>
</evidence>
<evidence type="ECO:0000313" key="11">
    <source>
        <dbReference type="Proteomes" id="UP001157439"/>
    </source>
</evidence>
<dbReference type="SUPFAM" id="SSF52540">
    <property type="entry name" value="P-loop containing nucleoside triphosphate hydrolases"/>
    <property type="match status" value="1"/>
</dbReference>
<dbReference type="PANTHER" id="PTHR43394:SF1">
    <property type="entry name" value="ATP-BINDING CASSETTE SUB-FAMILY B MEMBER 10, MITOCHONDRIAL"/>
    <property type="match status" value="1"/>
</dbReference>
<evidence type="ECO:0000256" key="3">
    <source>
        <dbReference type="ARBA" id="ARBA00022741"/>
    </source>
</evidence>
<dbReference type="GO" id="GO:0016887">
    <property type="term" value="F:ATP hydrolysis activity"/>
    <property type="evidence" value="ECO:0007669"/>
    <property type="project" value="InterPro"/>
</dbReference>
<evidence type="ECO:0000256" key="6">
    <source>
        <dbReference type="ARBA" id="ARBA00023136"/>
    </source>
</evidence>
<evidence type="ECO:0000256" key="2">
    <source>
        <dbReference type="ARBA" id="ARBA00022692"/>
    </source>
</evidence>
<dbReference type="SUPFAM" id="SSF90123">
    <property type="entry name" value="ABC transporter transmembrane region"/>
    <property type="match status" value="1"/>
</dbReference>
<dbReference type="InterPro" id="IPR027417">
    <property type="entry name" value="P-loop_NTPase"/>
</dbReference>
<dbReference type="InterPro" id="IPR003439">
    <property type="entry name" value="ABC_transporter-like_ATP-bd"/>
</dbReference>
<protein>
    <submittedName>
        <fullName evidence="10">Peptidase</fullName>
    </submittedName>
</protein>
<dbReference type="Pfam" id="PF00005">
    <property type="entry name" value="ABC_tran"/>
    <property type="match status" value="1"/>
</dbReference>
<feature type="domain" description="ABC transporter" evidence="8">
    <location>
        <begin position="316"/>
        <end position="553"/>
    </location>
</feature>
<gene>
    <name evidence="10" type="ORF">GCM10007894_09930</name>
</gene>
<comment type="subcellular location">
    <subcellularLocation>
        <location evidence="1">Cell membrane</location>
        <topology evidence="1">Multi-pass membrane protein</topology>
    </subcellularLocation>
</comment>
<keyword evidence="6 7" id="KW-0472">Membrane</keyword>
<sequence length="555" mass="60847">MISIAQRKEIELILIFSIAINALHLVIPIFTLQLFDRVLMSESIDTLIWLTCIALFLLVMQASLDWIRSQLMLRKALAYEAKHNASAFSNAINDTISKRKSSAQAINDVSQVRDVLASPSIFGLFDAPFSPLFLFVLYLLHPMLGLYASISALLLMALAELTRRKTKQLEQSTKPANQTFNNLTQDWINSADIVQTSGFTSVLANKWQQERSGIASTTGYFQSRIRSLASLSKFTRFVLQTGLLVVCIILVLNNQISAGVLIAASMLMARVLAPIDQAINHWSHWKQGRQAHQRVTNRAIQVSESPLPLPPLSGEIQALDVVLNPTPSMPPLINKSSFHIKPGEIVGIIGETGSGKTELAKALIGLTSISEGEITLDNACINQWANKPLGQQIGYLPQDACLLAGTVTQNICRFDGFDDAKHVVEAAKCADAHNMILSLPQGYQTVVGDVGHTLSKGQQQKIALARTLYKAPKLLVLDEPDNGLDHKGLIKLYQLLERNRVNKTTMIIVSHKGSILSKTDSVLAIQADRSVIKRSTAQYLNTDRLTKPSVGGSAS</sequence>
<dbReference type="Pfam" id="PF00664">
    <property type="entry name" value="ABC_membrane"/>
    <property type="match status" value="1"/>
</dbReference>
<feature type="domain" description="ABC transmembrane type-1" evidence="9">
    <location>
        <begin position="12"/>
        <end position="287"/>
    </location>
</feature>
<dbReference type="InterPro" id="IPR039421">
    <property type="entry name" value="Type_1_exporter"/>
</dbReference>
<reference evidence="10 11" key="1">
    <citation type="journal article" date="2014" name="Int. J. Syst. Evol. Microbiol.">
        <title>Complete genome sequence of Corynebacterium casei LMG S-19264T (=DSM 44701T), isolated from a smear-ripened cheese.</title>
        <authorList>
            <consortium name="US DOE Joint Genome Institute (JGI-PGF)"/>
            <person name="Walter F."/>
            <person name="Albersmeier A."/>
            <person name="Kalinowski J."/>
            <person name="Ruckert C."/>
        </authorList>
    </citation>
    <scope>NUCLEOTIDE SEQUENCE [LARGE SCALE GENOMIC DNA]</scope>
    <source>
        <strain evidence="10 11">NBRC 112785</strain>
    </source>
</reference>
<feature type="transmembrane region" description="Helical" evidence="7">
    <location>
        <begin position="146"/>
        <end position="162"/>
    </location>
</feature>
<evidence type="ECO:0000313" key="10">
    <source>
        <dbReference type="EMBL" id="GLS83016.1"/>
    </source>
</evidence>
<dbReference type="GO" id="GO:0015421">
    <property type="term" value="F:ABC-type oligopeptide transporter activity"/>
    <property type="evidence" value="ECO:0007669"/>
    <property type="project" value="TreeGrafter"/>
</dbReference>
<name>A0AA37WYF5_9GAMM</name>
<dbReference type="GO" id="GO:0005524">
    <property type="term" value="F:ATP binding"/>
    <property type="evidence" value="ECO:0007669"/>
    <property type="project" value="UniProtKB-KW"/>
</dbReference>
<keyword evidence="2 7" id="KW-0812">Transmembrane</keyword>
<evidence type="ECO:0000256" key="1">
    <source>
        <dbReference type="ARBA" id="ARBA00004651"/>
    </source>
</evidence>
<dbReference type="SMART" id="SM00382">
    <property type="entry name" value="AAA"/>
    <property type="match status" value="1"/>
</dbReference>
<dbReference type="InterPro" id="IPR036640">
    <property type="entry name" value="ABC1_TM_sf"/>
</dbReference>
<feature type="transmembrane region" description="Helical" evidence="7">
    <location>
        <begin position="121"/>
        <end position="140"/>
    </location>
</feature>
<keyword evidence="11" id="KW-1185">Reference proteome</keyword>
<dbReference type="PROSITE" id="PS50893">
    <property type="entry name" value="ABC_TRANSPORTER_2"/>
    <property type="match status" value="1"/>
</dbReference>